<evidence type="ECO:0000256" key="3">
    <source>
        <dbReference type="ARBA" id="ARBA00022723"/>
    </source>
</evidence>
<dbReference type="SUPFAM" id="SSF48264">
    <property type="entry name" value="Cytochrome P450"/>
    <property type="match status" value="1"/>
</dbReference>
<dbReference type="GO" id="GO:0016705">
    <property type="term" value="F:oxidoreductase activity, acting on paired donors, with incorporation or reduction of molecular oxygen"/>
    <property type="evidence" value="ECO:0007669"/>
    <property type="project" value="InterPro"/>
</dbReference>
<evidence type="ECO:0000256" key="6">
    <source>
        <dbReference type="RuleBase" id="RU000461"/>
    </source>
</evidence>
<proteinExistence type="inferred from homology"/>
<dbReference type="InterPro" id="IPR017972">
    <property type="entry name" value="Cyt_P450_CS"/>
</dbReference>
<dbReference type="VEuPathDB" id="FungiDB:JI435_011550"/>
<feature type="binding site" description="axial binding residue" evidence="5">
    <location>
        <position position="520"/>
    </location>
    <ligand>
        <name>heme</name>
        <dbReference type="ChEBI" id="CHEBI:30413"/>
    </ligand>
    <ligandPart>
        <name>Fe</name>
        <dbReference type="ChEBI" id="CHEBI:18248"/>
    </ligandPart>
</feature>
<dbReference type="GO" id="GO:0004497">
    <property type="term" value="F:monooxygenase activity"/>
    <property type="evidence" value="ECO:0007669"/>
    <property type="project" value="UniProtKB-KW"/>
</dbReference>
<evidence type="ECO:0000256" key="1">
    <source>
        <dbReference type="ARBA" id="ARBA00001971"/>
    </source>
</evidence>
<protein>
    <recommendedName>
        <fullName evidence="10">Cytochrome P450</fullName>
    </recommendedName>
</protein>
<dbReference type="PRINTS" id="PR00385">
    <property type="entry name" value="P450"/>
</dbReference>
<comment type="cofactor">
    <cofactor evidence="1 5">
        <name>heme</name>
        <dbReference type="ChEBI" id="CHEBI:30413"/>
    </cofactor>
</comment>
<organism evidence="8 9">
    <name type="scientific">Phaeosphaeria nodorum (strain SN15 / ATCC MYA-4574 / FGSC 10173)</name>
    <name type="common">Glume blotch fungus</name>
    <name type="synonym">Parastagonospora nodorum</name>
    <dbReference type="NCBI Taxonomy" id="321614"/>
    <lineage>
        <taxon>Eukaryota</taxon>
        <taxon>Fungi</taxon>
        <taxon>Dikarya</taxon>
        <taxon>Ascomycota</taxon>
        <taxon>Pezizomycotina</taxon>
        <taxon>Dothideomycetes</taxon>
        <taxon>Pleosporomycetidae</taxon>
        <taxon>Pleosporales</taxon>
        <taxon>Pleosporineae</taxon>
        <taxon>Phaeosphaeriaceae</taxon>
        <taxon>Parastagonospora</taxon>
    </lineage>
</organism>
<dbReference type="Proteomes" id="UP000663193">
    <property type="component" value="Chromosome 6"/>
</dbReference>
<dbReference type="Gene3D" id="1.10.630.10">
    <property type="entry name" value="Cytochrome P450"/>
    <property type="match status" value="1"/>
</dbReference>
<dbReference type="GO" id="GO:0020037">
    <property type="term" value="F:heme binding"/>
    <property type="evidence" value="ECO:0007669"/>
    <property type="project" value="InterPro"/>
</dbReference>
<name>A0A7U2I1C6_PHANO</name>
<dbReference type="InterPro" id="IPR002401">
    <property type="entry name" value="Cyt_P450_E_grp-I"/>
</dbReference>
<keyword evidence="7" id="KW-0732">Signal</keyword>
<evidence type="ECO:0000313" key="9">
    <source>
        <dbReference type="Proteomes" id="UP000663193"/>
    </source>
</evidence>
<keyword evidence="3 5" id="KW-0479">Metal-binding</keyword>
<dbReference type="InterPro" id="IPR050121">
    <property type="entry name" value="Cytochrome_P450_monoxygenase"/>
</dbReference>
<accession>A0A7U2I1C6</accession>
<gene>
    <name evidence="8" type="ORF">JI435_011550</name>
</gene>
<evidence type="ECO:0000256" key="7">
    <source>
        <dbReference type="SAM" id="SignalP"/>
    </source>
</evidence>
<comment type="similarity">
    <text evidence="2 6">Belongs to the cytochrome P450 family.</text>
</comment>
<feature type="chain" id="PRO_5030567553" description="Cytochrome P450" evidence="7">
    <location>
        <begin position="23"/>
        <end position="574"/>
    </location>
</feature>
<dbReference type="PANTHER" id="PTHR24305">
    <property type="entry name" value="CYTOCHROME P450"/>
    <property type="match status" value="1"/>
</dbReference>
<evidence type="ECO:0008006" key="10">
    <source>
        <dbReference type="Google" id="ProtNLM"/>
    </source>
</evidence>
<sequence length="574" mass="64081">MSCFTFAYAFVILIASWIISHACLMPKPIPGIPFNFFAQYLPWGDLITLGLHYFRTGEVFRWLSLQSLHHESSLIQLFLPSFSTVRPTLVLAELNAIEDIVTRRIGEIDRADLMHTWFGLVVPKATIGLKSSSPIFRDQRRLWNVVVSPKFLDDVAAPCFVRAATQVADVWQKKAELLDLSRAFDAQEDVKLATLEGMWQMLVGSKLGLLAASMETLHKPRPIKYLGDEMAVFVRPQMPEFYGVLGTLLMCLDWVMLGFSSRLYTWVFSYSGILGRAMQKKDTILDECIIASRRRVAAGAAGRTCALSEAIYKDLRLTSVSKAEREADSNAALRDELLELLITGHETTASSICWALKYLTDNPEVQGRLRNSLIGAFGCAKGTILPSARDLTSVSVPYLEAVVAETLRLSNTGPVSFRQTLVPCEVLGHQVPAGTPIVLVTAGPSHSSPYMPSTFRDGDEKACRATYPRERVYLPRSSHDSHDTPFHDHNVFAPERWLLSGKFDANSVRMLPFSAGSRGCFGKKIALLELRIVIAVLVLRFEFPRLPEHLSGYEAQDGLTSRPQKCRVSPRAWR</sequence>
<dbReference type="AlphaFoldDB" id="A0A7U2I1C6"/>
<dbReference type="PRINTS" id="PR00463">
    <property type="entry name" value="EP450I"/>
</dbReference>
<evidence type="ECO:0000256" key="5">
    <source>
        <dbReference type="PIRSR" id="PIRSR602401-1"/>
    </source>
</evidence>
<keyword evidence="6" id="KW-0503">Monooxygenase</keyword>
<keyword evidence="5 6" id="KW-0349">Heme</keyword>
<dbReference type="PROSITE" id="PS00086">
    <property type="entry name" value="CYTOCHROME_P450"/>
    <property type="match status" value="1"/>
</dbReference>
<dbReference type="Pfam" id="PF00067">
    <property type="entry name" value="p450"/>
    <property type="match status" value="2"/>
</dbReference>
<evidence type="ECO:0000256" key="2">
    <source>
        <dbReference type="ARBA" id="ARBA00010617"/>
    </source>
</evidence>
<keyword evidence="6" id="KW-0560">Oxidoreductase</keyword>
<feature type="signal peptide" evidence="7">
    <location>
        <begin position="1"/>
        <end position="22"/>
    </location>
</feature>
<keyword evidence="9" id="KW-1185">Reference proteome</keyword>
<dbReference type="OrthoDB" id="1470350at2759"/>
<dbReference type="PANTHER" id="PTHR24305:SF232">
    <property type="entry name" value="P450, PUTATIVE (EUROFUNG)-RELATED"/>
    <property type="match status" value="1"/>
</dbReference>
<reference evidence="9" key="1">
    <citation type="journal article" date="2021" name="BMC Genomics">
        <title>Chromosome-level genome assembly and manually-curated proteome of model necrotroph Parastagonospora nodorum Sn15 reveals a genome-wide trove of candidate effector homologs, and redundancy of virulence-related functions within an accessory chromosome.</title>
        <authorList>
            <person name="Bertazzoni S."/>
            <person name="Jones D.A.B."/>
            <person name="Phan H.T."/>
            <person name="Tan K.-C."/>
            <person name="Hane J.K."/>
        </authorList>
    </citation>
    <scope>NUCLEOTIDE SEQUENCE [LARGE SCALE GENOMIC DNA]</scope>
    <source>
        <strain evidence="9">SN15 / ATCC MYA-4574 / FGSC 10173)</strain>
    </source>
</reference>
<dbReference type="InterPro" id="IPR001128">
    <property type="entry name" value="Cyt_P450"/>
</dbReference>
<dbReference type="GO" id="GO:0005506">
    <property type="term" value="F:iron ion binding"/>
    <property type="evidence" value="ECO:0007669"/>
    <property type="project" value="InterPro"/>
</dbReference>
<keyword evidence="4 5" id="KW-0408">Iron</keyword>
<evidence type="ECO:0000256" key="4">
    <source>
        <dbReference type="ARBA" id="ARBA00023004"/>
    </source>
</evidence>
<dbReference type="EMBL" id="CP069028">
    <property type="protein sequence ID" value="QRC96196.1"/>
    <property type="molecule type" value="Genomic_DNA"/>
</dbReference>
<evidence type="ECO:0000313" key="8">
    <source>
        <dbReference type="EMBL" id="QRC96196.1"/>
    </source>
</evidence>
<dbReference type="InterPro" id="IPR036396">
    <property type="entry name" value="Cyt_P450_sf"/>
</dbReference>